<protein>
    <submittedName>
        <fullName evidence="2">Uncharacterized protein</fullName>
    </submittedName>
</protein>
<feature type="coiled-coil region" evidence="1">
    <location>
        <begin position="8"/>
        <end position="62"/>
    </location>
</feature>
<keyword evidence="2" id="KW-0614">Plasmid</keyword>
<evidence type="ECO:0000313" key="3">
    <source>
        <dbReference type="Proteomes" id="UP000006868"/>
    </source>
</evidence>
<geneLocation type="plasmid" evidence="2 3">
    <name>pSC2</name>
</geneLocation>
<dbReference type="Proteomes" id="UP000006868">
    <property type="component" value="Plasmid pSC2"/>
</dbReference>
<proteinExistence type="predicted"/>
<reference evidence="2 3" key="1">
    <citation type="journal article" date="2011" name="J. Bacteriol.">
        <title>Complete genome sequence of Paenibacillus polymyxa SC2, a strain of plant growth-promoting Rhizobacterium with broad-spectrum antimicrobial activity.</title>
        <authorList>
            <person name="Ma M."/>
            <person name="Wang C."/>
            <person name="Ding Y."/>
            <person name="Li L."/>
            <person name="Shen D."/>
            <person name="Jiang X."/>
            <person name="Guan D."/>
            <person name="Cao F."/>
            <person name="Chen H."/>
            <person name="Feng R."/>
            <person name="Wang X."/>
            <person name="Ge Y."/>
            <person name="Yao L."/>
            <person name="Bing X."/>
            <person name="Yang X."/>
            <person name="Li J."/>
            <person name="Du B."/>
        </authorList>
    </citation>
    <scope>NUCLEOTIDE SEQUENCE [LARGE SCALE GENOMIC DNA]</scope>
    <source>
        <strain evidence="2 3">SC2</strain>
        <plasmid evidence="3">pSC2</plasmid>
    </source>
</reference>
<accession>E3EK89</accession>
<keyword evidence="1" id="KW-0175">Coiled coil</keyword>
<name>E3EK89_PAEPS</name>
<evidence type="ECO:0000256" key="1">
    <source>
        <dbReference type="SAM" id="Coils"/>
    </source>
</evidence>
<dbReference type="KEGG" id="ppm:PPSC2_27970"/>
<dbReference type="AlphaFoldDB" id="E3EK89"/>
<sequence length="146" mass="17545">MFGRLFAKRDLLDEYEKQRLNAKKQEEQAQPMNSRSRWFEQMLTTENSVDEYEKQRLNEKKEEEQIRPLYSVMIHFTPQAPYVYILENDTFVIYDGVAIVGDFLEPEMRVGGSFVYQNELGDLQEVELFLKDYQLQNPIRIEYLEE</sequence>
<organism evidence="2 3">
    <name type="scientific">Paenibacillus polymyxa (strain SC2)</name>
    <name type="common">Bacillus polymyxa</name>
    <dbReference type="NCBI Taxonomy" id="886882"/>
    <lineage>
        <taxon>Bacteria</taxon>
        <taxon>Bacillati</taxon>
        <taxon>Bacillota</taxon>
        <taxon>Bacilli</taxon>
        <taxon>Bacillales</taxon>
        <taxon>Paenibacillaceae</taxon>
        <taxon>Paenibacillus</taxon>
    </lineage>
</organism>
<dbReference type="RefSeq" id="WP_013385830.1">
    <property type="nucleotide sequence ID" value="NC_014628.2"/>
</dbReference>
<evidence type="ECO:0000313" key="2">
    <source>
        <dbReference type="EMBL" id="ADO59416.1"/>
    </source>
</evidence>
<dbReference type="PATRIC" id="fig|886882.15.peg.5928"/>
<dbReference type="EMBL" id="CP002214">
    <property type="protein sequence ID" value="ADO59416.1"/>
    <property type="molecule type" value="Genomic_DNA"/>
</dbReference>
<dbReference type="HOGENOM" id="CLU_1775634_0_0_9"/>
<gene>
    <name evidence="2" type="ORF">PPSC2_27970</name>
</gene>